<dbReference type="PANTHER" id="PTHR33734">
    <property type="entry name" value="LYSM DOMAIN-CONTAINING GPI-ANCHORED PROTEIN 2"/>
    <property type="match status" value="1"/>
</dbReference>
<dbReference type="PROSITE" id="PS51782">
    <property type="entry name" value="LYSM"/>
    <property type="match status" value="2"/>
</dbReference>
<dbReference type="PANTHER" id="PTHR33734:SF22">
    <property type="entry name" value="MEMBRANE-BOUND LYTIC MUREIN TRANSGLYCOSYLASE D"/>
    <property type="match status" value="1"/>
</dbReference>
<evidence type="ECO:0000313" key="5">
    <source>
        <dbReference type="Proteomes" id="UP000037558"/>
    </source>
</evidence>
<dbReference type="Proteomes" id="UP000037558">
    <property type="component" value="Unassembled WGS sequence"/>
</dbReference>
<feature type="chain" id="PRO_5005603404" evidence="2">
    <location>
        <begin position="29"/>
        <end position="272"/>
    </location>
</feature>
<dbReference type="OrthoDB" id="9785345at2"/>
<keyword evidence="2" id="KW-0732">Signal</keyword>
<evidence type="ECO:0000259" key="3">
    <source>
        <dbReference type="PROSITE" id="PS51782"/>
    </source>
</evidence>
<gene>
    <name evidence="4" type="ORF">AMD01_01870</name>
</gene>
<protein>
    <submittedName>
        <fullName evidence="4">Spore cortex-lytic protein</fullName>
    </submittedName>
</protein>
<comment type="caution">
    <text evidence="4">The sequence shown here is derived from an EMBL/GenBank/DDBJ whole genome shotgun (WGS) entry which is preliminary data.</text>
</comment>
<dbReference type="PATRIC" id="fig|284581.3.peg.637"/>
<dbReference type="Pfam" id="PF07486">
    <property type="entry name" value="Hydrolase_2"/>
    <property type="match status" value="1"/>
</dbReference>
<dbReference type="InterPro" id="IPR011105">
    <property type="entry name" value="Cell_wall_hydrolase_SleB"/>
</dbReference>
<dbReference type="InterPro" id="IPR018392">
    <property type="entry name" value="LysM"/>
</dbReference>
<feature type="domain" description="LysM" evidence="3">
    <location>
        <begin position="30"/>
        <end position="73"/>
    </location>
</feature>
<accession>A0A0M0LHS4</accession>
<dbReference type="InterPro" id="IPR042047">
    <property type="entry name" value="SleB_dom1"/>
</dbReference>
<name>A0A0M0LHS4_9BACI</name>
<dbReference type="CDD" id="cd00118">
    <property type="entry name" value="LysM"/>
    <property type="match status" value="2"/>
</dbReference>
<proteinExistence type="predicted"/>
<sequence>MKKNSMKKWVIASTATFSFLTIQGVAQADTQHNVHEGDTLWSLGQKYGVSVDNIKNVNHRQNDTIYIGETLSIPNGQPVQSGSYTVAAGDTLWSISSKHGVSVDAVKQANNLSSDIISIGQALTIPTGGQAPAPQPAPAQAQPAPAPQPAQANANNEEKELLARLVEAEAKGEPHAGKVAVATVVLNRVDSSDFPNSISEVINQPGAFSPVSNGAINQPASDDSKRAVDEAFANRGATQNGALFFYNPQTAQDEWIKSRQVTAVIGNHVFAK</sequence>
<dbReference type="EMBL" id="LILC01000002">
    <property type="protein sequence ID" value="KOO50521.1"/>
    <property type="molecule type" value="Genomic_DNA"/>
</dbReference>
<dbReference type="Gene3D" id="3.10.350.10">
    <property type="entry name" value="LysM domain"/>
    <property type="match status" value="2"/>
</dbReference>
<dbReference type="Pfam" id="PF01476">
    <property type="entry name" value="LysM"/>
    <property type="match status" value="2"/>
</dbReference>
<dbReference type="SMART" id="SM00257">
    <property type="entry name" value="LysM"/>
    <property type="match status" value="2"/>
</dbReference>
<dbReference type="GO" id="GO:0016787">
    <property type="term" value="F:hydrolase activity"/>
    <property type="evidence" value="ECO:0007669"/>
    <property type="project" value="InterPro"/>
</dbReference>
<dbReference type="AlphaFoldDB" id="A0A0M0LHS4"/>
<feature type="signal peptide" evidence="2">
    <location>
        <begin position="1"/>
        <end position="28"/>
    </location>
</feature>
<dbReference type="InterPro" id="IPR036779">
    <property type="entry name" value="LysM_dom_sf"/>
</dbReference>
<dbReference type="SUPFAM" id="SSF54106">
    <property type="entry name" value="LysM domain"/>
    <property type="match status" value="2"/>
</dbReference>
<dbReference type="GO" id="GO:0008932">
    <property type="term" value="F:lytic endotransglycosylase activity"/>
    <property type="evidence" value="ECO:0007669"/>
    <property type="project" value="TreeGrafter"/>
</dbReference>
<dbReference type="STRING" id="284581.AMD01_01870"/>
<reference evidence="5" key="1">
    <citation type="submission" date="2015-08" db="EMBL/GenBank/DDBJ databases">
        <title>Fjat-14210 dsm16467.</title>
        <authorList>
            <person name="Liu B."/>
            <person name="Wang J."/>
            <person name="Zhu Y."/>
            <person name="Liu G."/>
            <person name="Chen Q."/>
            <person name="Chen Z."/>
            <person name="Lan J."/>
            <person name="Che J."/>
            <person name="Ge C."/>
            <person name="Shi H."/>
            <person name="Pan Z."/>
            <person name="Liu X."/>
        </authorList>
    </citation>
    <scope>NUCLEOTIDE SEQUENCE [LARGE SCALE GENOMIC DNA]</scope>
    <source>
        <strain evidence="5">DSM 16467</strain>
    </source>
</reference>
<keyword evidence="5" id="KW-1185">Reference proteome</keyword>
<feature type="compositionally biased region" description="Low complexity" evidence="1">
    <location>
        <begin position="138"/>
        <end position="154"/>
    </location>
</feature>
<feature type="region of interest" description="Disordered" evidence="1">
    <location>
        <begin position="127"/>
        <end position="154"/>
    </location>
</feature>
<evidence type="ECO:0000313" key="4">
    <source>
        <dbReference type="EMBL" id="KOO50521.1"/>
    </source>
</evidence>
<evidence type="ECO:0000256" key="2">
    <source>
        <dbReference type="SAM" id="SignalP"/>
    </source>
</evidence>
<feature type="domain" description="LysM" evidence="3">
    <location>
        <begin position="82"/>
        <end position="125"/>
    </location>
</feature>
<evidence type="ECO:0000256" key="1">
    <source>
        <dbReference type="SAM" id="MobiDB-lite"/>
    </source>
</evidence>
<dbReference type="RefSeq" id="WP_053399683.1">
    <property type="nucleotide sequence ID" value="NZ_LILC01000002.1"/>
</dbReference>
<organism evidence="4 5">
    <name type="scientific">Priestia koreensis</name>
    <dbReference type="NCBI Taxonomy" id="284581"/>
    <lineage>
        <taxon>Bacteria</taxon>
        <taxon>Bacillati</taxon>
        <taxon>Bacillota</taxon>
        <taxon>Bacilli</taxon>
        <taxon>Bacillales</taxon>
        <taxon>Bacillaceae</taxon>
        <taxon>Priestia</taxon>
    </lineage>
</organism>
<dbReference type="Gene3D" id="1.10.10.2520">
    <property type="entry name" value="Cell wall hydrolase SleB, domain 1"/>
    <property type="match status" value="1"/>
</dbReference>
<dbReference type="Gene3D" id="6.20.240.60">
    <property type="match status" value="1"/>
</dbReference>